<evidence type="ECO:0000256" key="1">
    <source>
        <dbReference type="ARBA" id="ARBA00004442"/>
    </source>
</evidence>
<organism evidence="8 9">
    <name type="scientific">Winogradskyella wandonensis</name>
    <dbReference type="NCBI Taxonomy" id="1442586"/>
    <lineage>
        <taxon>Bacteria</taxon>
        <taxon>Pseudomonadati</taxon>
        <taxon>Bacteroidota</taxon>
        <taxon>Flavobacteriia</taxon>
        <taxon>Flavobacteriales</taxon>
        <taxon>Flavobacteriaceae</taxon>
        <taxon>Winogradskyella</taxon>
    </lineage>
</organism>
<keyword evidence="5" id="KW-0732">Signal</keyword>
<dbReference type="InterPro" id="IPR000531">
    <property type="entry name" value="Beta-barrel_TonB"/>
</dbReference>
<accession>A0A4R1KJV8</accession>
<feature type="domain" description="TonB-dependent receptor plug" evidence="7">
    <location>
        <begin position="128"/>
        <end position="226"/>
    </location>
</feature>
<reference evidence="8 9" key="1">
    <citation type="journal article" date="2015" name="Stand. Genomic Sci.">
        <title>Genomic Encyclopedia of Bacterial and Archaeal Type Strains, Phase III: the genomes of soil and plant-associated and newly described type strains.</title>
        <authorList>
            <person name="Whitman W.B."/>
            <person name="Woyke T."/>
            <person name="Klenk H.P."/>
            <person name="Zhou Y."/>
            <person name="Lilburn T.G."/>
            <person name="Beck B.J."/>
            <person name="De Vos P."/>
            <person name="Vandamme P."/>
            <person name="Eisen J.A."/>
            <person name="Garrity G."/>
            <person name="Hugenholtz P."/>
            <person name="Kyrpides N.C."/>
        </authorList>
    </citation>
    <scope>NUCLEOTIDE SEQUENCE [LARGE SCALE GENOMIC DNA]</scope>
    <source>
        <strain evidence="8 9">CECT 8445</strain>
    </source>
</reference>
<dbReference type="Proteomes" id="UP000295714">
    <property type="component" value="Unassembled WGS sequence"/>
</dbReference>
<dbReference type="PANTHER" id="PTHR40980">
    <property type="entry name" value="PLUG DOMAIN-CONTAINING PROTEIN"/>
    <property type="match status" value="1"/>
</dbReference>
<keyword evidence="9" id="KW-1185">Reference proteome</keyword>
<feature type="domain" description="TonB-dependent receptor-like beta-barrel" evidence="6">
    <location>
        <begin position="431"/>
        <end position="891"/>
    </location>
</feature>
<dbReference type="GO" id="GO:0009279">
    <property type="term" value="C:cell outer membrane"/>
    <property type="evidence" value="ECO:0007669"/>
    <property type="project" value="UniProtKB-SubCell"/>
</dbReference>
<evidence type="ECO:0000256" key="2">
    <source>
        <dbReference type="ARBA" id="ARBA00023136"/>
    </source>
</evidence>
<dbReference type="InterPro" id="IPR013784">
    <property type="entry name" value="Carb-bd-like_fold"/>
</dbReference>
<evidence type="ECO:0000256" key="3">
    <source>
        <dbReference type="ARBA" id="ARBA00023237"/>
    </source>
</evidence>
<dbReference type="AlphaFoldDB" id="A0A4R1KJV8"/>
<dbReference type="RefSeq" id="WP_132705467.1">
    <property type="nucleotide sequence ID" value="NZ_SMGI01000004.1"/>
</dbReference>
<feature type="chain" id="PRO_5020193812" evidence="5">
    <location>
        <begin position="19"/>
        <end position="928"/>
    </location>
</feature>
<dbReference type="Gene3D" id="2.170.130.10">
    <property type="entry name" value="TonB-dependent receptor, plug domain"/>
    <property type="match status" value="1"/>
</dbReference>
<evidence type="ECO:0000313" key="8">
    <source>
        <dbReference type="EMBL" id="TCK65032.1"/>
    </source>
</evidence>
<keyword evidence="8" id="KW-0675">Receptor</keyword>
<dbReference type="Pfam" id="PF07715">
    <property type="entry name" value="Plug"/>
    <property type="match status" value="1"/>
</dbReference>
<dbReference type="PANTHER" id="PTHR40980:SF5">
    <property type="entry name" value="TONB-DEPENDENT RECEPTOR"/>
    <property type="match status" value="1"/>
</dbReference>
<dbReference type="SUPFAM" id="SSF49452">
    <property type="entry name" value="Starch-binding domain-like"/>
    <property type="match status" value="1"/>
</dbReference>
<feature type="signal peptide" evidence="5">
    <location>
        <begin position="1"/>
        <end position="18"/>
    </location>
</feature>
<protein>
    <submittedName>
        <fullName evidence="8">Outer membrane receptor protein involved in Fe transport</fullName>
    </submittedName>
</protein>
<name>A0A4R1KJV8_9FLAO</name>
<dbReference type="InterPro" id="IPR012910">
    <property type="entry name" value="Plug_dom"/>
</dbReference>
<dbReference type="OrthoDB" id="9768470at2"/>
<evidence type="ECO:0000259" key="7">
    <source>
        <dbReference type="Pfam" id="PF07715"/>
    </source>
</evidence>
<dbReference type="Pfam" id="PF13715">
    <property type="entry name" value="CarbopepD_reg_2"/>
    <property type="match status" value="1"/>
</dbReference>
<evidence type="ECO:0000256" key="4">
    <source>
        <dbReference type="RuleBase" id="RU003357"/>
    </source>
</evidence>
<evidence type="ECO:0000259" key="6">
    <source>
        <dbReference type="Pfam" id="PF00593"/>
    </source>
</evidence>
<dbReference type="EMBL" id="SMGI01000004">
    <property type="protein sequence ID" value="TCK65032.1"/>
    <property type="molecule type" value="Genomic_DNA"/>
</dbReference>
<dbReference type="InterPro" id="IPR037066">
    <property type="entry name" value="Plug_dom_sf"/>
</dbReference>
<proteinExistence type="inferred from homology"/>
<gene>
    <name evidence="8" type="ORF">DFQ05_2244</name>
</gene>
<dbReference type="Pfam" id="PF00593">
    <property type="entry name" value="TonB_dep_Rec_b-barrel"/>
    <property type="match status" value="1"/>
</dbReference>
<dbReference type="SUPFAM" id="SSF56935">
    <property type="entry name" value="Porins"/>
    <property type="match status" value="1"/>
</dbReference>
<sequence>MKHILVIFTLFFSVITIAQTGAIAGKLTDKDFNNEPLPFANILIKGTTTGTTSDIDGKYIIENLSPGTYTVIFSFVGYETIERQVEVIAGQTKTVDVIMGASAATLDQVVIKTTAKRETESAILLEQKKATTIQTKIGATELSKKGVGDVATGLTKAAGISKESDKLYVRGLGDRYNTAYLNGLPIPSLNPKLKLLDLGIFPTKIVENLGIYKAYSSSLYGDFAGASVDINTKDRPGKELLEIGFGSGVNTTAISNDFFLLGGGKYDFFGLDDGSRSPTPLLNIPGYTYNSNDIELYPFKTGFNPEQRLDGPNVNANILAGHSFETGESSKLDILVLGSFSNGHEATIDGFETVYNSQGELDLGSFLFDYNRYKYTTNSTVLGSASFKWNSNNTITSTTLFVNDTEDELREFTGVSGENTELNTFVRRGTFQQNNLFTQQITGEHKFNEGKYQLNYGAAYNKALGYIPDRRQLFFSERQDGSVVLGNFRNTNDSDNQRFYQELNEDDFSTNVAFDINFSKDEDDVYKNKLTFGINTRTKDRDFEAQQINYIFDANNSVVEFNNPDAFLNETNLLNDVYSVLEVTRPQNSYTADFSNFASFALLKWQASEKTVINAGLRVEDFEQNVFFKDPVTIEDSVGTIDETFILPSLDVKYVLNEKTNLRFAASKSVTLPLFTETAPFLDEDVNEFTIGNPNLTNSDNYNVDIKYEYFPRNGEVFSVGAFGKYLDQPIEKIRIASANNNNSFVNSDNAKIFGGEVEYRQQLNNIFTNEDDESLLSNFSFGLNATVMYTKVVIDPTVTVLNASIAPTNLERKLQGASPYIFNTDINFSKEFGNHDVSATFDFNYFGDRIYSAGGNGVGDIFEKGFATLNFNFKDVINKHWEIGFSAKNILNPTIDRYQDQEDINQELTVSSYQIGANFSLGFTYKF</sequence>
<keyword evidence="4" id="KW-0798">TonB box</keyword>
<comment type="caution">
    <text evidence="8">The sequence shown here is derived from an EMBL/GenBank/DDBJ whole genome shotgun (WGS) entry which is preliminary data.</text>
</comment>
<evidence type="ECO:0000256" key="5">
    <source>
        <dbReference type="SAM" id="SignalP"/>
    </source>
</evidence>
<keyword evidence="2 4" id="KW-0472">Membrane</keyword>
<dbReference type="InterPro" id="IPR036942">
    <property type="entry name" value="Beta-barrel_TonB_sf"/>
</dbReference>
<comment type="similarity">
    <text evidence="4">Belongs to the TonB-dependent receptor family.</text>
</comment>
<dbReference type="Gene3D" id="2.60.40.1120">
    <property type="entry name" value="Carboxypeptidase-like, regulatory domain"/>
    <property type="match status" value="1"/>
</dbReference>
<dbReference type="Gene3D" id="2.40.170.20">
    <property type="entry name" value="TonB-dependent receptor, beta-barrel domain"/>
    <property type="match status" value="1"/>
</dbReference>
<dbReference type="GO" id="GO:0030246">
    <property type="term" value="F:carbohydrate binding"/>
    <property type="evidence" value="ECO:0007669"/>
    <property type="project" value="InterPro"/>
</dbReference>
<comment type="subcellular location">
    <subcellularLocation>
        <location evidence="1 4">Cell outer membrane</location>
    </subcellularLocation>
</comment>
<keyword evidence="3" id="KW-0998">Cell outer membrane</keyword>
<evidence type="ECO:0000313" key="9">
    <source>
        <dbReference type="Proteomes" id="UP000295714"/>
    </source>
</evidence>